<dbReference type="Gene3D" id="3.30.70.120">
    <property type="match status" value="1"/>
</dbReference>
<organism evidence="2">
    <name type="scientific">marine metagenome</name>
    <dbReference type="NCBI Taxonomy" id="408172"/>
    <lineage>
        <taxon>unclassified sequences</taxon>
        <taxon>metagenomes</taxon>
        <taxon>ecological metagenomes</taxon>
    </lineage>
</organism>
<sequence length="115" mass="13068">MKSSEKLCWVYMTAGSLEEAKNIGQKLVEQNLAACVNLLENMTSIYKWEDKLEEGQEVVMIAKTRKTLMPKLIEVVKSHHGYDCPCILELPIQGGNPDFLKWILGETDVKYNPPI</sequence>
<dbReference type="Pfam" id="PF03091">
    <property type="entry name" value="CutA1"/>
    <property type="match status" value="1"/>
</dbReference>
<dbReference type="InterPro" id="IPR015867">
    <property type="entry name" value="N-reg_PII/ATP_PRibTrfase_C"/>
</dbReference>
<dbReference type="SUPFAM" id="SSF54913">
    <property type="entry name" value="GlnB-like"/>
    <property type="match status" value="1"/>
</dbReference>
<dbReference type="GO" id="GO:0010038">
    <property type="term" value="P:response to metal ion"/>
    <property type="evidence" value="ECO:0007669"/>
    <property type="project" value="InterPro"/>
</dbReference>
<dbReference type="InterPro" id="IPR011322">
    <property type="entry name" value="N-reg_PII-like_a/b"/>
</dbReference>
<evidence type="ECO:0000313" key="2">
    <source>
        <dbReference type="EMBL" id="SVB68336.1"/>
    </source>
</evidence>
<proteinExistence type="inferred from homology"/>
<protein>
    <recommendedName>
        <fullName evidence="3">Divalent-cation tolerance protein CutA</fullName>
    </recommendedName>
</protein>
<dbReference type="AlphaFoldDB" id="A0A382FZ33"/>
<dbReference type="PANTHER" id="PTHR23419">
    <property type="entry name" value="DIVALENT CATION TOLERANCE CUTA-RELATED"/>
    <property type="match status" value="1"/>
</dbReference>
<evidence type="ECO:0000256" key="1">
    <source>
        <dbReference type="ARBA" id="ARBA00010169"/>
    </source>
</evidence>
<comment type="similarity">
    <text evidence="1">Belongs to the CutA family.</text>
</comment>
<name>A0A382FZ33_9ZZZZ</name>
<gene>
    <name evidence="2" type="ORF">METZ01_LOCUS221190</name>
</gene>
<dbReference type="GO" id="GO:0005507">
    <property type="term" value="F:copper ion binding"/>
    <property type="evidence" value="ECO:0007669"/>
    <property type="project" value="TreeGrafter"/>
</dbReference>
<reference evidence="2" key="1">
    <citation type="submission" date="2018-05" db="EMBL/GenBank/DDBJ databases">
        <authorList>
            <person name="Lanie J.A."/>
            <person name="Ng W.-L."/>
            <person name="Kazmierczak K.M."/>
            <person name="Andrzejewski T.M."/>
            <person name="Davidsen T.M."/>
            <person name="Wayne K.J."/>
            <person name="Tettelin H."/>
            <person name="Glass J.I."/>
            <person name="Rusch D."/>
            <person name="Podicherti R."/>
            <person name="Tsui H.-C.T."/>
            <person name="Winkler M.E."/>
        </authorList>
    </citation>
    <scope>NUCLEOTIDE SEQUENCE</scope>
</reference>
<evidence type="ECO:0008006" key="3">
    <source>
        <dbReference type="Google" id="ProtNLM"/>
    </source>
</evidence>
<dbReference type="EMBL" id="UINC01052707">
    <property type="protein sequence ID" value="SVB68336.1"/>
    <property type="molecule type" value="Genomic_DNA"/>
</dbReference>
<dbReference type="InterPro" id="IPR004323">
    <property type="entry name" value="Ion_tolerance_CutA"/>
</dbReference>
<dbReference type="PANTHER" id="PTHR23419:SF8">
    <property type="entry name" value="FI09726P"/>
    <property type="match status" value="1"/>
</dbReference>
<accession>A0A382FZ33</accession>